<feature type="chain" id="PRO_5045490975" evidence="2">
    <location>
        <begin position="29"/>
        <end position="114"/>
    </location>
</feature>
<sequence length="114" mass="13216">MFTCLLDRSKCNVVAIILLLICTTLQMASVNGCLKINMEPNEAQSGLIFSVMDHSKVDDRNTGCIHIYYFIRHLHLHFESQEAEQSQIKKEEKSHKLMNHKKKNILNKKTETEQ</sequence>
<feature type="region of interest" description="Disordered" evidence="1">
    <location>
        <begin position="85"/>
        <end position="114"/>
    </location>
</feature>
<evidence type="ECO:0000256" key="1">
    <source>
        <dbReference type="SAM" id="MobiDB-lite"/>
    </source>
</evidence>
<evidence type="ECO:0000313" key="3">
    <source>
        <dbReference type="EMBL" id="MED6253781.1"/>
    </source>
</evidence>
<keyword evidence="4" id="KW-1185">Reference proteome</keyword>
<keyword evidence="2" id="KW-0732">Signal</keyword>
<organism evidence="3 4">
    <name type="scientific">Ataeniobius toweri</name>
    <dbReference type="NCBI Taxonomy" id="208326"/>
    <lineage>
        <taxon>Eukaryota</taxon>
        <taxon>Metazoa</taxon>
        <taxon>Chordata</taxon>
        <taxon>Craniata</taxon>
        <taxon>Vertebrata</taxon>
        <taxon>Euteleostomi</taxon>
        <taxon>Actinopterygii</taxon>
        <taxon>Neopterygii</taxon>
        <taxon>Teleostei</taxon>
        <taxon>Neoteleostei</taxon>
        <taxon>Acanthomorphata</taxon>
        <taxon>Ovalentaria</taxon>
        <taxon>Atherinomorphae</taxon>
        <taxon>Cyprinodontiformes</taxon>
        <taxon>Goodeidae</taxon>
        <taxon>Ataeniobius</taxon>
    </lineage>
</organism>
<evidence type="ECO:0000313" key="4">
    <source>
        <dbReference type="Proteomes" id="UP001345963"/>
    </source>
</evidence>
<name>A0ABU7BTK4_9TELE</name>
<accession>A0ABU7BTK4</accession>
<proteinExistence type="predicted"/>
<evidence type="ECO:0000256" key="2">
    <source>
        <dbReference type="SAM" id="SignalP"/>
    </source>
</evidence>
<dbReference type="EMBL" id="JAHUTI010068959">
    <property type="protein sequence ID" value="MED6253781.1"/>
    <property type="molecule type" value="Genomic_DNA"/>
</dbReference>
<comment type="caution">
    <text evidence="3">The sequence shown here is derived from an EMBL/GenBank/DDBJ whole genome shotgun (WGS) entry which is preliminary data.</text>
</comment>
<dbReference type="Proteomes" id="UP001345963">
    <property type="component" value="Unassembled WGS sequence"/>
</dbReference>
<gene>
    <name evidence="3" type="ORF">ATANTOWER_001647</name>
</gene>
<feature type="compositionally biased region" description="Basic residues" evidence="1">
    <location>
        <begin position="96"/>
        <end position="106"/>
    </location>
</feature>
<protein>
    <submittedName>
        <fullName evidence="3">Uncharacterized protein</fullName>
    </submittedName>
</protein>
<reference evidence="3 4" key="1">
    <citation type="submission" date="2021-07" db="EMBL/GenBank/DDBJ databases">
        <authorList>
            <person name="Palmer J.M."/>
        </authorList>
    </citation>
    <scope>NUCLEOTIDE SEQUENCE [LARGE SCALE GENOMIC DNA]</scope>
    <source>
        <strain evidence="3 4">AT_MEX2019</strain>
        <tissue evidence="3">Muscle</tissue>
    </source>
</reference>
<feature type="signal peptide" evidence="2">
    <location>
        <begin position="1"/>
        <end position="28"/>
    </location>
</feature>